<dbReference type="OrthoDB" id="1419682at2"/>
<keyword evidence="2" id="KW-0472">Membrane</keyword>
<feature type="compositionally biased region" description="Polar residues" evidence="1">
    <location>
        <begin position="117"/>
        <end position="143"/>
    </location>
</feature>
<evidence type="ECO:0000256" key="1">
    <source>
        <dbReference type="SAM" id="MobiDB-lite"/>
    </source>
</evidence>
<dbReference type="AlphaFoldDB" id="A0A521FCA9"/>
<protein>
    <recommendedName>
        <fullName evidence="5">Outer membrane protein beta-barrel domain-containing protein</fullName>
    </recommendedName>
</protein>
<feature type="transmembrane region" description="Helical" evidence="2">
    <location>
        <begin position="48"/>
        <end position="69"/>
    </location>
</feature>
<keyword evidence="4" id="KW-1185">Reference proteome</keyword>
<gene>
    <name evidence="3" type="ORF">SAMN06265219_11711</name>
</gene>
<dbReference type="EMBL" id="FXTP01000017">
    <property type="protein sequence ID" value="SMO93832.1"/>
    <property type="molecule type" value="Genomic_DNA"/>
</dbReference>
<reference evidence="3 4" key="1">
    <citation type="submission" date="2017-05" db="EMBL/GenBank/DDBJ databases">
        <authorList>
            <person name="Varghese N."/>
            <person name="Submissions S."/>
        </authorList>
    </citation>
    <scope>NUCLEOTIDE SEQUENCE [LARGE SCALE GENOMIC DNA]</scope>
    <source>
        <strain evidence="3 4">DSM 21985</strain>
    </source>
</reference>
<keyword evidence="2" id="KW-1133">Transmembrane helix</keyword>
<feature type="region of interest" description="Disordered" evidence="1">
    <location>
        <begin position="113"/>
        <end position="149"/>
    </location>
</feature>
<sequence length="431" mass="47423">MKDKDQHKELTDHIRETLLEHEEPYVLGSWERFQKHAQHKDAASRRKMIYAAAASLLLLVSAAVAWSTWPTVPEQQLASNETITSPQVQPPADSQQENVPVPTQEENNIAAGEEVIPSSSLSPTQNSRETLATTSAPPSNDTQPGPDRMMPLIYDIQIETVSEGLASLPAASAQQRQSGPSKDLSERSSMTMDSLMFTANPTSLPVITELSPSKKLTFSAGYASVVNVHDTQADLGMGGGFYTDWNFSKRISISSGLFIAQNQLKYEQIPNGAKISVSSAESGFSVASPSSPYLAYMQLDLINLEIPLNLKLQVSEHFTVSAGISSLTYLKENYNYVYEFQKNVQVNDRNIANDVEPVTQTITLQTSQTQSESTLKRMDWAAFYTFSLGYERPFVGDTYATLEPFVKIPAGQITSLGVRYTTGGLQLKISF</sequence>
<proteinExistence type="predicted"/>
<keyword evidence="2" id="KW-0812">Transmembrane</keyword>
<accession>A0A521FCA9</accession>
<evidence type="ECO:0000256" key="2">
    <source>
        <dbReference type="SAM" id="Phobius"/>
    </source>
</evidence>
<name>A0A521FCA9_9BACT</name>
<dbReference type="Proteomes" id="UP000317557">
    <property type="component" value="Unassembled WGS sequence"/>
</dbReference>
<evidence type="ECO:0008006" key="5">
    <source>
        <dbReference type="Google" id="ProtNLM"/>
    </source>
</evidence>
<evidence type="ECO:0000313" key="4">
    <source>
        <dbReference type="Proteomes" id="UP000317557"/>
    </source>
</evidence>
<dbReference type="RefSeq" id="WP_142455841.1">
    <property type="nucleotide sequence ID" value="NZ_FXTP01000017.1"/>
</dbReference>
<feature type="region of interest" description="Disordered" evidence="1">
    <location>
        <begin position="168"/>
        <end position="188"/>
    </location>
</feature>
<evidence type="ECO:0000313" key="3">
    <source>
        <dbReference type="EMBL" id="SMO93832.1"/>
    </source>
</evidence>
<organism evidence="3 4">
    <name type="scientific">Gracilimonas mengyeensis</name>
    <dbReference type="NCBI Taxonomy" id="1302730"/>
    <lineage>
        <taxon>Bacteria</taxon>
        <taxon>Pseudomonadati</taxon>
        <taxon>Balneolota</taxon>
        <taxon>Balneolia</taxon>
        <taxon>Balneolales</taxon>
        <taxon>Balneolaceae</taxon>
        <taxon>Gracilimonas</taxon>
    </lineage>
</organism>